<dbReference type="AlphaFoldDB" id="A0A1H9CQI0"/>
<feature type="compositionally biased region" description="Pro residues" evidence="1">
    <location>
        <begin position="10"/>
        <end position="22"/>
    </location>
</feature>
<feature type="transmembrane region" description="Helical" evidence="2">
    <location>
        <begin position="32"/>
        <end position="55"/>
    </location>
</feature>
<keyword evidence="2" id="KW-0812">Transmembrane</keyword>
<proteinExistence type="predicted"/>
<dbReference type="EMBL" id="FOFA01000002">
    <property type="protein sequence ID" value="SEQ03486.1"/>
    <property type="molecule type" value="Genomic_DNA"/>
</dbReference>
<dbReference type="Proteomes" id="UP000198504">
    <property type="component" value="Unassembled WGS sequence"/>
</dbReference>
<keyword evidence="2" id="KW-0472">Membrane</keyword>
<organism evidence="3 4">
    <name type="scientific">Microlunatus flavus</name>
    <dbReference type="NCBI Taxonomy" id="1036181"/>
    <lineage>
        <taxon>Bacteria</taxon>
        <taxon>Bacillati</taxon>
        <taxon>Actinomycetota</taxon>
        <taxon>Actinomycetes</taxon>
        <taxon>Propionibacteriales</taxon>
        <taxon>Propionibacteriaceae</taxon>
        <taxon>Microlunatus</taxon>
    </lineage>
</organism>
<evidence type="ECO:0000256" key="2">
    <source>
        <dbReference type="SAM" id="Phobius"/>
    </source>
</evidence>
<protein>
    <submittedName>
        <fullName evidence="3">Uncharacterized protein</fullName>
    </submittedName>
</protein>
<accession>A0A1H9CQI0</accession>
<evidence type="ECO:0000256" key="1">
    <source>
        <dbReference type="SAM" id="MobiDB-lite"/>
    </source>
</evidence>
<feature type="region of interest" description="Disordered" evidence="1">
    <location>
        <begin position="172"/>
        <end position="201"/>
    </location>
</feature>
<feature type="compositionally biased region" description="Low complexity" evidence="1">
    <location>
        <begin position="77"/>
        <end position="90"/>
    </location>
</feature>
<name>A0A1H9CQI0_9ACTN</name>
<gene>
    <name evidence="3" type="ORF">SAMN05421756_102293</name>
</gene>
<evidence type="ECO:0000313" key="3">
    <source>
        <dbReference type="EMBL" id="SEQ03486.1"/>
    </source>
</evidence>
<reference evidence="4" key="1">
    <citation type="submission" date="2016-10" db="EMBL/GenBank/DDBJ databases">
        <authorList>
            <person name="Varghese N."/>
            <person name="Submissions S."/>
        </authorList>
    </citation>
    <scope>NUCLEOTIDE SEQUENCE [LARGE SCALE GENOMIC DNA]</scope>
    <source>
        <strain evidence="4">CGMCC 4.6856</strain>
    </source>
</reference>
<evidence type="ECO:0000313" key="4">
    <source>
        <dbReference type="Proteomes" id="UP000198504"/>
    </source>
</evidence>
<feature type="compositionally biased region" description="Basic and acidic residues" evidence="1">
    <location>
        <begin position="176"/>
        <end position="191"/>
    </location>
</feature>
<sequence length="201" mass="20725">MTTPLMGHEPVPPQQPYQPQPATPKTTNPKRFGIFALGGAGLAGVLIGAIVVGAASGGSKDEAAAPAPAPTVTVTTTAPAAPVAATPSDDPTTDDTSDSTTYEPKKSDFKLGVKTLSKECFGSAGCNVSFRIKPSYVGSQDLPTSGEIEVTYKITGLQDPVENTFTVDGEGTITYTKEEDGQTQSKGDKLGAKVTDVEYTP</sequence>
<keyword evidence="2" id="KW-1133">Transmembrane helix</keyword>
<keyword evidence="4" id="KW-1185">Reference proteome</keyword>
<feature type="region of interest" description="Disordered" evidence="1">
    <location>
        <begin position="1"/>
        <end position="31"/>
    </location>
</feature>
<feature type="region of interest" description="Disordered" evidence="1">
    <location>
        <begin position="77"/>
        <end position="105"/>
    </location>
</feature>